<feature type="domain" description="Translation initiation factor 3 C-terminal" evidence="7">
    <location>
        <begin position="85"/>
        <end position="169"/>
    </location>
</feature>
<dbReference type="SUPFAM" id="SSF55200">
    <property type="entry name" value="Translation initiation factor IF3, C-terminal domain"/>
    <property type="match status" value="1"/>
</dbReference>
<dbReference type="PANTHER" id="PTHR10938:SF0">
    <property type="entry name" value="TRANSLATION INITIATION FACTOR IF-3, MITOCHONDRIAL"/>
    <property type="match status" value="1"/>
</dbReference>
<dbReference type="HAMAP" id="MF_00080">
    <property type="entry name" value="IF_3"/>
    <property type="match status" value="1"/>
</dbReference>
<keyword evidence="10" id="KW-1185">Reference proteome</keyword>
<evidence type="ECO:0000256" key="6">
    <source>
        <dbReference type="RuleBase" id="RU000646"/>
    </source>
</evidence>
<dbReference type="PANTHER" id="PTHR10938">
    <property type="entry name" value="TRANSLATION INITIATION FACTOR IF-3"/>
    <property type="match status" value="1"/>
</dbReference>
<dbReference type="Pfam" id="PF05198">
    <property type="entry name" value="IF3_N"/>
    <property type="match status" value="1"/>
</dbReference>
<organism evidence="9 10">
    <name type="scientific">Filifactor villosus</name>
    <dbReference type="NCBI Taxonomy" id="29374"/>
    <lineage>
        <taxon>Bacteria</taxon>
        <taxon>Bacillati</taxon>
        <taxon>Bacillota</taxon>
        <taxon>Clostridia</taxon>
        <taxon>Peptostreptococcales</taxon>
        <taxon>Filifactoraceae</taxon>
        <taxon>Filifactor</taxon>
    </lineage>
</organism>
<dbReference type="RefSeq" id="WP_379788837.1">
    <property type="nucleotide sequence ID" value="NZ_JBHSHL010000042.1"/>
</dbReference>
<accession>A0ABV9QNG9</accession>
<dbReference type="GO" id="GO:0003743">
    <property type="term" value="F:translation initiation factor activity"/>
    <property type="evidence" value="ECO:0007669"/>
    <property type="project" value="UniProtKB-KW"/>
</dbReference>
<dbReference type="Proteomes" id="UP001595916">
    <property type="component" value="Unassembled WGS sequence"/>
</dbReference>
<comment type="subcellular location">
    <subcellularLocation>
        <location evidence="4 6">Cytoplasm</location>
    </subcellularLocation>
</comment>
<comment type="similarity">
    <text evidence="1 4 6">Belongs to the IF-3 family.</text>
</comment>
<keyword evidence="3 4" id="KW-0648">Protein biosynthesis</keyword>
<dbReference type="InterPro" id="IPR019814">
    <property type="entry name" value="Translation_initiation_fac_3_N"/>
</dbReference>
<dbReference type="EMBL" id="JBHSHL010000042">
    <property type="protein sequence ID" value="MFC4805246.1"/>
    <property type="molecule type" value="Genomic_DNA"/>
</dbReference>
<keyword evidence="2 4" id="KW-0396">Initiation factor</keyword>
<evidence type="ECO:0000256" key="3">
    <source>
        <dbReference type="ARBA" id="ARBA00022917"/>
    </source>
</evidence>
<dbReference type="InterPro" id="IPR019813">
    <property type="entry name" value="Translation_initiation_fac3_CS"/>
</dbReference>
<dbReference type="InterPro" id="IPR036787">
    <property type="entry name" value="T_IF-3_N_sf"/>
</dbReference>
<dbReference type="NCBIfam" id="TIGR00168">
    <property type="entry name" value="infC"/>
    <property type="match status" value="1"/>
</dbReference>
<dbReference type="InterPro" id="IPR019815">
    <property type="entry name" value="Translation_initiation_fac_3_C"/>
</dbReference>
<proteinExistence type="inferred from homology"/>
<name>A0ABV9QNG9_9FIRM</name>
<dbReference type="Pfam" id="PF00707">
    <property type="entry name" value="IF3_C"/>
    <property type="match status" value="1"/>
</dbReference>
<evidence type="ECO:0000259" key="8">
    <source>
        <dbReference type="Pfam" id="PF05198"/>
    </source>
</evidence>
<reference evidence="10" key="1">
    <citation type="journal article" date="2019" name="Int. J. Syst. Evol. Microbiol.">
        <title>The Global Catalogue of Microorganisms (GCM) 10K type strain sequencing project: providing services to taxonomists for standard genome sequencing and annotation.</title>
        <authorList>
            <consortium name="The Broad Institute Genomics Platform"/>
            <consortium name="The Broad Institute Genome Sequencing Center for Infectious Disease"/>
            <person name="Wu L."/>
            <person name="Ma J."/>
        </authorList>
    </citation>
    <scope>NUCLEOTIDE SEQUENCE [LARGE SCALE GENOMIC DNA]</scope>
    <source>
        <strain evidence="10">CCUG 46385</strain>
    </source>
</reference>
<dbReference type="InterPro" id="IPR036788">
    <property type="entry name" value="T_IF-3_C_sf"/>
</dbReference>
<dbReference type="InterPro" id="IPR001288">
    <property type="entry name" value="Translation_initiation_fac_3"/>
</dbReference>
<evidence type="ECO:0000259" key="7">
    <source>
        <dbReference type="Pfam" id="PF00707"/>
    </source>
</evidence>
<sequence>MAIKEQQINEAIRDKEVRLIGEDGEQLGIMSSRQAMEIATAKELDLVKISPNANPPVCKIMDYGKYKYESAKREKESKKKQKIVVLKELRLRPFVEENDLKTKAKMGLKFLDNGDKLKVSVRFRGRELGHKDIGFTVLEKFVELIREKGTPVDKPKMEGSNLVIMIEPNKK</sequence>
<protein>
    <recommendedName>
        <fullName evidence="4 5">Translation initiation factor IF-3</fullName>
    </recommendedName>
</protein>
<comment type="caution">
    <text evidence="9">The sequence shown here is derived from an EMBL/GenBank/DDBJ whole genome shotgun (WGS) entry which is preliminary data.</text>
</comment>
<evidence type="ECO:0000313" key="10">
    <source>
        <dbReference type="Proteomes" id="UP001595916"/>
    </source>
</evidence>
<keyword evidence="4" id="KW-0963">Cytoplasm</keyword>
<dbReference type="SUPFAM" id="SSF54364">
    <property type="entry name" value="Translation initiation factor IF3, N-terminal domain"/>
    <property type="match status" value="1"/>
</dbReference>
<evidence type="ECO:0000256" key="5">
    <source>
        <dbReference type="NCBIfam" id="TIGR00168"/>
    </source>
</evidence>
<feature type="domain" description="Translation initiation factor 3 N-terminal" evidence="8">
    <location>
        <begin position="8"/>
        <end position="76"/>
    </location>
</feature>
<dbReference type="Gene3D" id="3.10.20.80">
    <property type="entry name" value="Translation initiation factor 3 (IF-3), N-terminal domain"/>
    <property type="match status" value="1"/>
</dbReference>
<evidence type="ECO:0000313" key="9">
    <source>
        <dbReference type="EMBL" id="MFC4805246.1"/>
    </source>
</evidence>
<dbReference type="Gene3D" id="3.30.110.10">
    <property type="entry name" value="Translation initiation factor 3 (IF-3), C-terminal domain"/>
    <property type="match status" value="1"/>
</dbReference>
<dbReference type="PROSITE" id="PS00938">
    <property type="entry name" value="IF3"/>
    <property type="match status" value="1"/>
</dbReference>
<comment type="subunit">
    <text evidence="4 6">Monomer.</text>
</comment>
<evidence type="ECO:0000256" key="4">
    <source>
        <dbReference type="HAMAP-Rule" id="MF_00080"/>
    </source>
</evidence>
<evidence type="ECO:0000256" key="2">
    <source>
        <dbReference type="ARBA" id="ARBA00022540"/>
    </source>
</evidence>
<comment type="function">
    <text evidence="4 6">IF-3 binds to the 30S ribosomal subunit and shifts the equilibrium between 70S ribosomes and their 50S and 30S subunits in favor of the free subunits, thus enhancing the availability of 30S subunits on which protein synthesis initiation begins.</text>
</comment>
<evidence type="ECO:0000256" key="1">
    <source>
        <dbReference type="ARBA" id="ARBA00005439"/>
    </source>
</evidence>
<gene>
    <name evidence="4 9" type="primary">infC</name>
    <name evidence="9" type="ORF">ACFO4R_09150</name>
</gene>